<dbReference type="PANTHER" id="PTHR24280">
    <property type="entry name" value="CYTOCHROME P450 20A1"/>
    <property type="match status" value="1"/>
</dbReference>
<evidence type="ECO:0000256" key="1">
    <source>
        <dbReference type="ARBA" id="ARBA00010617"/>
    </source>
</evidence>
<dbReference type="GO" id="GO:0016705">
    <property type="term" value="F:oxidoreductase activity, acting on paired donors, with incorporation or reduction of molecular oxygen"/>
    <property type="evidence" value="ECO:0007669"/>
    <property type="project" value="InterPro"/>
</dbReference>
<evidence type="ECO:0000256" key="7">
    <source>
        <dbReference type="SAM" id="Phobius"/>
    </source>
</evidence>
<dbReference type="InterPro" id="IPR001128">
    <property type="entry name" value="Cyt_P450"/>
</dbReference>
<sequence length="493" mass="55840">MALGGLSLRLLLAGTRAPAPRRSIALSADAGRRSRSRPRRPVGSRVPRGAPAHTLCLKLGQAEALLLERPIRDVAPWAEEPCWTSRSSPLPSCWHWWERCSTSTRLSDKLQEFRGLLQLKKMDPFETMLKSLLRYQSGGGNVSENHMRKKLCENGVTNSLKSNFALLLKLSEELLDKWLSYPETQHVPLSQHMLGFAMKSVTQMVMGSTFENDQEVIRFQKNHGTVWSEIGKGFLDGSLDKNTTRKKQYEDALVQLESVLRNIIKERKGRNFSQHIFIDSLVQGNLNDQQILEDSMIFSLASCIITAKLCTWAICFLTTSEEVQKKLYEEINQVFGNGPITPEKIEQLRYCQHVLCETVRTAKLTPVSAQLQDIEGKIDQFIIPRETLVLYALGVVLRDPNTWPSPHKYEIFVIVFVTVSFWVCTFCIPFLSFEEKIQYVAMIQQKKNSESPFLLFLLRQGLTLSPRLECSSAITSHCSFDLSDSSHPSASAT</sequence>
<evidence type="ECO:0000256" key="5">
    <source>
        <dbReference type="SAM" id="Coils"/>
    </source>
</evidence>
<keyword evidence="7" id="KW-1133">Transmembrane helix</keyword>
<dbReference type="SMR" id="A0A5F7ZRD0"/>
<dbReference type="InterPro" id="IPR036396">
    <property type="entry name" value="Cyt_P450_sf"/>
</dbReference>
<keyword evidence="5" id="KW-0175">Coiled coil</keyword>
<dbReference type="Ensembl" id="ENSMMUT00000092250.1">
    <property type="protein sequence ID" value="ENSMMUP00000068197.1"/>
    <property type="gene ID" value="ENSMMUG00000005971.4"/>
</dbReference>
<feature type="transmembrane region" description="Helical" evidence="7">
    <location>
        <begin position="411"/>
        <end position="433"/>
    </location>
</feature>
<keyword evidence="9" id="KW-1185">Reference proteome</keyword>
<name>A0A5F7ZRD0_MACMU</name>
<feature type="compositionally biased region" description="Basic residues" evidence="6">
    <location>
        <begin position="33"/>
        <end position="42"/>
    </location>
</feature>
<dbReference type="SUPFAM" id="SSF48264">
    <property type="entry name" value="Cytochrome P450"/>
    <property type="match status" value="1"/>
</dbReference>
<keyword evidence="3" id="KW-0479">Metal-binding</keyword>
<organism evidence="8 9">
    <name type="scientific">Macaca mulatta</name>
    <name type="common">Rhesus macaque</name>
    <dbReference type="NCBI Taxonomy" id="9544"/>
    <lineage>
        <taxon>Eukaryota</taxon>
        <taxon>Metazoa</taxon>
        <taxon>Chordata</taxon>
        <taxon>Craniata</taxon>
        <taxon>Vertebrata</taxon>
        <taxon>Euteleostomi</taxon>
        <taxon>Mammalia</taxon>
        <taxon>Eutheria</taxon>
        <taxon>Euarchontoglires</taxon>
        <taxon>Primates</taxon>
        <taxon>Haplorrhini</taxon>
        <taxon>Catarrhini</taxon>
        <taxon>Cercopithecidae</taxon>
        <taxon>Cercopithecinae</taxon>
        <taxon>Macaca</taxon>
    </lineage>
</organism>
<comment type="similarity">
    <text evidence="1">Belongs to the cytochrome P450 family.</text>
</comment>
<evidence type="ECO:0000256" key="6">
    <source>
        <dbReference type="SAM" id="MobiDB-lite"/>
    </source>
</evidence>
<protein>
    <submittedName>
        <fullName evidence="8">Cytochrome P450 family 20 subfamily A member 1</fullName>
    </submittedName>
</protein>
<dbReference type="ExpressionAtlas" id="A0A5F7ZRD0">
    <property type="expression patterns" value="baseline"/>
</dbReference>
<dbReference type="VEuPathDB" id="HostDB:ENSMMUG00000005971"/>
<proteinExistence type="inferred from homology"/>
<evidence type="ECO:0000313" key="9">
    <source>
        <dbReference type="Proteomes" id="UP000006718"/>
    </source>
</evidence>
<reference evidence="9" key="1">
    <citation type="journal article" date="2007" name="Science">
        <title>Evolutionary and biomedical insights from the rhesus macaque genome.</title>
        <authorList>
            <person name="Gibbs R.A."/>
            <person name="Rogers J."/>
            <person name="Katze M.G."/>
            <person name="Bumgarner R."/>
            <person name="Weinstock G.M."/>
            <person name="Mardis E.R."/>
            <person name="Remington K.A."/>
            <person name="Strausberg R.L."/>
            <person name="Venter J.C."/>
            <person name="Wilson R.K."/>
            <person name="Batzer M.A."/>
            <person name="Bustamante C.D."/>
            <person name="Eichler E.E."/>
            <person name="Hahn M.W."/>
            <person name="Hardison R.C."/>
            <person name="Makova K.D."/>
            <person name="Miller W."/>
            <person name="Milosavljevic A."/>
            <person name="Palermo R.E."/>
            <person name="Siepel A."/>
            <person name="Sikela J.M."/>
            <person name="Attaway T."/>
            <person name="Bell S."/>
            <person name="Bernard K.E."/>
            <person name="Buhay C.J."/>
            <person name="Chandrabose M.N."/>
            <person name="Dao M."/>
            <person name="Davis C."/>
            <person name="Delehaunty K.D."/>
            <person name="Ding Y."/>
            <person name="Dinh H.H."/>
            <person name="Dugan-Rocha S."/>
            <person name="Fulton L.A."/>
            <person name="Gabisi R.A."/>
            <person name="Garner T.T."/>
            <person name="Godfrey J."/>
            <person name="Hawes A.C."/>
            <person name="Hernandez J."/>
            <person name="Hines S."/>
            <person name="Holder M."/>
            <person name="Hume J."/>
            <person name="Jhangiani S.N."/>
            <person name="Joshi V."/>
            <person name="Khan Z.M."/>
            <person name="Kirkness E.F."/>
            <person name="Cree A."/>
            <person name="Fowler R.G."/>
            <person name="Lee S."/>
            <person name="Lewis L.R."/>
            <person name="Li Z."/>
            <person name="Liu Y.-S."/>
            <person name="Moore S.M."/>
            <person name="Muzny D."/>
            <person name="Nazareth L.V."/>
            <person name="Ngo D.N."/>
            <person name="Okwuonu G.O."/>
            <person name="Pai G."/>
            <person name="Parker D."/>
            <person name="Paul H.A."/>
            <person name="Pfannkoch C."/>
            <person name="Pohl C.S."/>
            <person name="Rogers Y.-H.C."/>
            <person name="Ruiz S.J."/>
            <person name="Sabo A."/>
            <person name="Santibanez J."/>
            <person name="Schneider B.W."/>
            <person name="Smith S.M."/>
            <person name="Sodergren E."/>
            <person name="Svatek A.F."/>
            <person name="Utterback T.R."/>
            <person name="Vattathil S."/>
            <person name="Warren W."/>
            <person name="White C.S."/>
            <person name="Chinwalla A.T."/>
            <person name="Feng Y."/>
            <person name="Halpern A.L."/>
            <person name="Hillier L.W."/>
            <person name="Huang X."/>
            <person name="Minx P."/>
            <person name="Nelson J.O."/>
            <person name="Pepin K.H."/>
            <person name="Qin X."/>
            <person name="Sutton G.G."/>
            <person name="Venter E."/>
            <person name="Walenz B.P."/>
            <person name="Wallis J.W."/>
            <person name="Worley K.C."/>
            <person name="Yang S.-P."/>
            <person name="Jones S.M."/>
            <person name="Marra M.A."/>
            <person name="Rocchi M."/>
            <person name="Schein J.E."/>
            <person name="Baertsch R."/>
            <person name="Clarke L."/>
            <person name="Csuros M."/>
            <person name="Glasscock J."/>
            <person name="Harris R.A."/>
            <person name="Havlak P."/>
            <person name="Jackson A.R."/>
            <person name="Jiang H."/>
            <person name="Liu Y."/>
            <person name="Messina D.N."/>
            <person name="Shen Y."/>
            <person name="Song H.X.-Z."/>
            <person name="Wylie T."/>
            <person name="Zhang L."/>
            <person name="Birney E."/>
            <person name="Han K."/>
            <person name="Konkel M.K."/>
            <person name="Lee J."/>
            <person name="Smit A.F.A."/>
            <person name="Ullmer B."/>
            <person name="Wang H."/>
            <person name="Xing J."/>
            <person name="Burhans R."/>
            <person name="Cheng Z."/>
            <person name="Karro J.E."/>
            <person name="Ma J."/>
            <person name="Raney B."/>
            <person name="She X."/>
            <person name="Cox M.J."/>
            <person name="Demuth J.P."/>
            <person name="Dumas L.J."/>
            <person name="Han S.-G."/>
            <person name="Hopkins J."/>
            <person name="Karimpour-Fard A."/>
            <person name="Kim Y.H."/>
            <person name="Pollack J.R."/>
            <person name="Vinar T."/>
            <person name="Addo-Quaye C."/>
            <person name="Degenhardt J."/>
            <person name="Denby A."/>
            <person name="Hubisz M.J."/>
            <person name="Indap A."/>
            <person name="Kosiol C."/>
            <person name="Lahn B.T."/>
            <person name="Lawson H.A."/>
            <person name="Marklein A."/>
            <person name="Nielsen R."/>
            <person name="Vallender E.J."/>
            <person name="Clark A.G."/>
            <person name="Ferguson B."/>
            <person name="Hernandez R.D."/>
            <person name="Hirani K."/>
            <person name="Kehrer-Sawatzki H."/>
            <person name="Kolb J."/>
            <person name="Patil S."/>
            <person name="Pu L.-L."/>
            <person name="Ren Y."/>
            <person name="Smith D.G."/>
            <person name="Wheeler D.A."/>
            <person name="Schenck I."/>
            <person name="Ball E.V."/>
            <person name="Chen R."/>
            <person name="Cooper D.N."/>
            <person name="Giardine B."/>
            <person name="Hsu F."/>
            <person name="Kent W.J."/>
            <person name="Lesk A."/>
            <person name="Nelson D.L."/>
            <person name="O'brien W.E."/>
            <person name="Pruefer K."/>
            <person name="Stenson P.D."/>
            <person name="Wallace J.C."/>
            <person name="Ke H."/>
            <person name="Liu X.-M."/>
            <person name="Wang P."/>
            <person name="Xiang A.P."/>
            <person name="Yang F."/>
            <person name="Barber G.P."/>
            <person name="Haussler D."/>
            <person name="Karolchik D."/>
            <person name="Kern A.D."/>
            <person name="Kuhn R.M."/>
            <person name="Smith K.E."/>
            <person name="Zwieg A.S."/>
        </authorList>
    </citation>
    <scope>NUCLEOTIDE SEQUENCE [LARGE SCALE GENOMIC DNA]</scope>
    <source>
        <strain evidence="9">17573</strain>
    </source>
</reference>
<dbReference type="PANTHER" id="PTHR24280:SF4">
    <property type="entry name" value="CYTOCHROME P450 20A1"/>
    <property type="match status" value="1"/>
</dbReference>
<dbReference type="Bgee" id="ENSMMUG00000005971">
    <property type="expression patterns" value="Expressed in fibroblast and 23 other cell types or tissues"/>
</dbReference>
<dbReference type="GO" id="GO:0004497">
    <property type="term" value="F:monooxygenase activity"/>
    <property type="evidence" value="ECO:0007669"/>
    <property type="project" value="InterPro"/>
</dbReference>
<dbReference type="Proteomes" id="UP000006718">
    <property type="component" value="Chromosome 12"/>
</dbReference>
<dbReference type="AlphaFoldDB" id="A0A5F7ZRD0"/>
<keyword evidence="7" id="KW-0472">Membrane</keyword>
<feature type="coiled-coil region" evidence="5">
    <location>
        <begin position="239"/>
        <end position="266"/>
    </location>
</feature>
<reference evidence="8" key="3">
    <citation type="submission" date="2025-08" db="UniProtKB">
        <authorList>
            <consortium name="Ensembl"/>
        </authorList>
    </citation>
    <scope>IDENTIFICATION</scope>
    <source>
        <strain evidence="8">17573</strain>
    </source>
</reference>
<reference evidence="8" key="2">
    <citation type="submission" date="2019-01" db="EMBL/GenBank/DDBJ databases">
        <authorList>
            <person name="Graves T."/>
            <person name="Eichler E.E."/>
            <person name="Wilson R.K."/>
        </authorList>
    </citation>
    <scope>NUCLEOTIDE SEQUENCE [LARGE SCALE GENOMIC DNA]</scope>
    <source>
        <strain evidence="8">17573</strain>
    </source>
</reference>
<keyword evidence="2" id="KW-0349">Heme</keyword>
<evidence type="ECO:0000256" key="3">
    <source>
        <dbReference type="ARBA" id="ARBA00022723"/>
    </source>
</evidence>
<gene>
    <name evidence="8 10" type="primary">CYP20A1</name>
</gene>
<evidence type="ECO:0000256" key="4">
    <source>
        <dbReference type="ARBA" id="ARBA00023004"/>
    </source>
</evidence>
<dbReference type="Pfam" id="PF00067">
    <property type="entry name" value="p450"/>
    <property type="match status" value="1"/>
</dbReference>
<dbReference type="PRINTS" id="PR00463">
    <property type="entry name" value="EP450I"/>
</dbReference>
<evidence type="ECO:0000313" key="10">
    <source>
        <dbReference type="VGNC" id="VGNC:103631"/>
    </source>
</evidence>
<dbReference type="GO" id="GO:0020037">
    <property type="term" value="F:heme binding"/>
    <property type="evidence" value="ECO:0007669"/>
    <property type="project" value="InterPro"/>
</dbReference>
<feature type="region of interest" description="Disordered" evidence="6">
    <location>
        <begin position="23"/>
        <end position="49"/>
    </location>
</feature>
<dbReference type="InterPro" id="IPR002401">
    <property type="entry name" value="Cyt_P450_E_grp-I"/>
</dbReference>
<dbReference type="InterPro" id="IPR052666">
    <property type="entry name" value="CYP450_20A1-like"/>
</dbReference>
<dbReference type="GO" id="GO:0005506">
    <property type="term" value="F:iron ion binding"/>
    <property type="evidence" value="ECO:0007669"/>
    <property type="project" value="InterPro"/>
</dbReference>
<dbReference type="Gene3D" id="1.10.630.10">
    <property type="entry name" value="Cytochrome P450"/>
    <property type="match status" value="1"/>
</dbReference>
<accession>A0A5F7ZRD0</accession>
<dbReference type="GeneTree" id="ENSGT00500000044939"/>
<evidence type="ECO:0000256" key="2">
    <source>
        <dbReference type="ARBA" id="ARBA00022617"/>
    </source>
</evidence>
<reference evidence="8" key="4">
    <citation type="submission" date="2025-09" db="UniProtKB">
        <authorList>
            <consortium name="Ensembl"/>
        </authorList>
    </citation>
    <scope>IDENTIFICATION</scope>
    <source>
        <strain evidence="8">17573</strain>
    </source>
</reference>
<evidence type="ECO:0000313" key="8">
    <source>
        <dbReference type="Ensembl" id="ENSMMUP00000068197.1"/>
    </source>
</evidence>
<dbReference type="VGNC" id="VGNC:103631">
    <property type="gene designation" value="CYP20A1"/>
</dbReference>
<keyword evidence="4" id="KW-0408">Iron</keyword>
<keyword evidence="7" id="KW-0812">Transmembrane</keyword>